<keyword evidence="2" id="KW-1185">Reference proteome</keyword>
<evidence type="ECO:0000313" key="1">
    <source>
        <dbReference type="EMBL" id="VDO54659.1"/>
    </source>
</evidence>
<reference evidence="1 2" key="2">
    <citation type="submission" date="2018-11" db="EMBL/GenBank/DDBJ databases">
        <authorList>
            <consortium name="Pathogen Informatics"/>
        </authorList>
    </citation>
    <scope>NUCLEOTIDE SEQUENCE [LARGE SCALE GENOMIC DNA]</scope>
</reference>
<organism evidence="3">
    <name type="scientific">Onchocerca flexuosa</name>
    <dbReference type="NCBI Taxonomy" id="387005"/>
    <lineage>
        <taxon>Eukaryota</taxon>
        <taxon>Metazoa</taxon>
        <taxon>Ecdysozoa</taxon>
        <taxon>Nematoda</taxon>
        <taxon>Chromadorea</taxon>
        <taxon>Rhabditida</taxon>
        <taxon>Spirurina</taxon>
        <taxon>Spiruromorpha</taxon>
        <taxon>Filarioidea</taxon>
        <taxon>Onchocercidae</taxon>
        <taxon>Onchocerca</taxon>
    </lineage>
</organism>
<reference evidence="3" key="1">
    <citation type="submission" date="2016-06" db="UniProtKB">
        <authorList>
            <consortium name="WormBaseParasite"/>
        </authorList>
    </citation>
    <scope>IDENTIFICATION</scope>
</reference>
<evidence type="ECO:0000313" key="3">
    <source>
        <dbReference type="WBParaSite" id="OFLC_0000822401-mRNA-1"/>
    </source>
</evidence>
<dbReference type="AlphaFoldDB" id="A0A183HL63"/>
<dbReference type="STRING" id="387005.A0A183HL63"/>
<accession>A0A183HL63</accession>
<dbReference type="Proteomes" id="UP000267606">
    <property type="component" value="Unassembled WGS sequence"/>
</dbReference>
<protein>
    <submittedName>
        <fullName evidence="3">Spaetzle domain-containing protein</fullName>
    </submittedName>
</protein>
<name>A0A183HL63_9BILA</name>
<proteinExistence type="predicted"/>
<evidence type="ECO:0000313" key="2">
    <source>
        <dbReference type="Proteomes" id="UP000267606"/>
    </source>
</evidence>
<dbReference type="EMBL" id="UZAJ01009139">
    <property type="protein sequence ID" value="VDO54659.1"/>
    <property type="molecule type" value="Genomic_DNA"/>
</dbReference>
<gene>
    <name evidence="1" type="ORF">OFLC_LOCUS8226</name>
</gene>
<sequence length="128" mass="15028">KNSRIRFEFTETRYKCDPVCEEYVEVKHKLDFQSSGFRSCCLPIVAQPTKSRLLTPVYKTTPAMKINFIRCQCRIIFVKCKITYPTKNRSELNSSLSARRSLNAQLPAKSSNYKKSYNYYRYSKPSRS</sequence>
<dbReference type="WBParaSite" id="OFLC_0000822401-mRNA-1">
    <property type="protein sequence ID" value="OFLC_0000822401-mRNA-1"/>
    <property type="gene ID" value="OFLC_0000822401"/>
</dbReference>